<evidence type="ECO:0000313" key="2">
    <source>
        <dbReference type="Proteomes" id="UP000679247"/>
    </source>
</evidence>
<reference evidence="1 2" key="1">
    <citation type="submission" date="2021-03" db="EMBL/GenBank/DDBJ databases">
        <title>The first data on the complete genome of the tetrodotoxin-producing bacterium.</title>
        <authorList>
            <person name="Melnikova D.I."/>
            <person name="Nijland R."/>
            <person name="Magarlamov T.Y."/>
        </authorList>
    </citation>
    <scope>NUCLEOTIDE SEQUENCE [LARGE SCALE GENOMIC DNA]</scope>
    <source>
        <strain evidence="1 2">1839</strain>
    </source>
</reference>
<dbReference type="Proteomes" id="UP000679247">
    <property type="component" value="Chromosome"/>
</dbReference>
<evidence type="ECO:0000313" key="1">
    <source>
        <dbReference type="EMBL" id="QVY61823.1"/>
    </source>
</evidence>
<name>A0ABX8FD43_9BACI</name>
<gene>
    <name evidence="1" type="ORF">J1899_01420</name>
</gene>
<protein>
    <submittedName>
        <fullName evidence="1">Uncharacterized protein</fullName>
    </submittedName>
</protein>
<dbReference type="EMBL" id="CP071709">
    <property type="protein sequence ID" value="QVY61823.1"/>
    <property type="molecule type" value="Genomic_DNA"/>
</dbReference>
<sequence length="124" mass="14152">MGLFDKLFGGKKESLPEQTVAKKGTEGTIKLYVVYKDEMGGSVEEVNAFIDSFDELWNFASIGESGPVDEKWVKQHNAPLPSDTEYPYFLLYPDSGMINYSRPYFHSGSEEEVIQFLEKYESEE</sequence>
<accession>A0ABX8FD43</accession>
<proteinExistence type="predicted"/>
<dbReference type="RefSeq" id="WP_214477022.1">
    <property type="nucleotide sequence ID" value="NZ_CP071709.1"/>
</dbReference>
<organism evidence="1 2">
    <name type="scientific">Cytobacillus gottheilii</name>
    <dbReference type="NCBI Taxonomy" id="859144"/>
    <lineage>
        <taxon>Bacteria</taxon>
        <taxon>Bacillati</taxon>
        <taxon>Bacillota</taxon>
        <taxon>Bacilli</taxon>
        <taxon>Bacillales</taxon>
        <taxon>Bacillaceae</taxon>
        <taxon>Cytobacillus</taxon>
    </lineage>
</organism>
<keyword evidence="2" id="KW-1185">Reference proteome</keyword>